<dbReference type="InterPro" id="IPR050482">
    <property type="entry name" value="Sensor_HK_TwoCompSys"/>
</dbReference>
<dbReference type="Gene3D" id="3.30.565.10">
    <property type="entry name" value="Histidine kinase-like ATPase, C-terminal domain"/>
    <property type="match status" value="1"/>
</dbReference>
<dbReference type="GO" id="GO:0000160">
    <property type="term" value="P:phosphorelay signal transduction system"/>
    <property type="evidence" value="ECO:0007669"/>
    <property type="project" value="UniProtKB-KW"/>
</dbReference>
<evidence type="ECO:0000256" key="3">
    <source>
        <dbReference type="ARBA" id="ARBA00022553"/>
    </source>
</evidence>
<dbReference type="EMBL" id="QGUI02000266">
    <property type="protein sequence ID" value="MFO7193742.1"/>
    <property type="molecule type" value="Genomic_DNA"/>
</dbReference>
<evidence type="ECO:0000256" key="7">
    <source>
        <dbReference type="ARBA" id="ARBA00022840"/>
    </source>
</evidence>
<sequence>MRERVAGERLRIAQEVHDVVGHGLAAIKMQADVALHLLDRDPDQAQRSLQAISRTATEALSEVRSTLAVVRRKDTDRAPTPGLDRLDDLRRRMTEAGLRVEVETTGTRRELPDAVDVAGYRLVQESLTNVLRHSEQKIATVRLRYDPDAVVIEVSNPDAGDHTGDGTGFGIRGMAERVGSVGGEFFAGRTPDGRFTVRASLPTGGKA</sequence>
<evidence type="ECO:0000256" key="1">
    <source>
        <dbReference type="ARBA" id="ARBA00000085"/>
    </source>
</evidence>
<evidence type="ECO:0000256" key="2">
    <source>
        <dbReference type="ARBA" id="ARBA00012438"/>
    </source>
</evidence>
<comment type="caution">
    <text evidence="10">The sequence shown here is derived from an EMBL/GenBank/DDBJ whole genome shotgun (WGS) entry which is preliminary data.</text>
</comment>
<evidence type="ECO:0000313" key="10">
    <source>
        <dbReference type="EMBL" id="MFO7193742.1"/>
    </source>
</evidence>
<accession>A0ABD6FL39</accession>
<dbReference type="EC" id="2.7.13.3" evidence="2"/>
<keyword evidence="8" id="KW-0902">Two-component regulatory system</keyword>
<keyword evidence="3" id="KW-0597">Phosphoprotein</keyword>
<keyword evidence="5" id="KW-0547">Nucleotide-binding</keyword>
<comment type="catalytic activity">
    <reaction evidence="1">
        <text>ATP + protein L-histidine = ADP + protein N-phospho-L-histidine.</text>
        <dbReference type="EC" id="2.7.13.3"/>
    </reaction>
</comment>
<dbReference type="Proteomes" id="UP000249324">
    <property type="component" value="Unassembled WGS sequence"/>
</dbReference>
<dbReference type="GO" id="GO:0005524">
    <property type="term" value="F:ATP binding"/>
    <property type="evidence" value="ECO:0007669"/>
    <property type="project" value="UniProtKB-KW"/>
</dbReference>
<dbReference type="Pfam" id="PF07730">
    <property type="entry name" value="HisKA_3"/>
    <property type="match status" value="1"/>
</dbReference>
<dbReference type="PANTHER" id="PTHR24421:SF10">
    <property type="entry name" value="NITRATE_NITRITE SENSOR PROTEIN NARQ"/>
    <property type="match status" value="1"/>
</dbReference>
<dbReference type="CDD" id="cd16917">
    <property type="entry name" value="HATPase_UhpB-NarQ-NarX-like"/>
    <property type="match status" value="1"/>
</dbReference>
<gene>
    <name evidence="10" type="ORF">DIU77_015980</name>
</gene>
<dbReference type="Gene3D" id="1.20.5.1930">
    <property type="match status" value="1"/>
</dbReference>
<dbReference type="PANTHER" id="PTHR24421">
    <property type="entry name" value="NITRATE/NITRITE SENSOR PROTEIN NARX-RELATED"/>
    <property type="match status" value="1"/>
</dbReference>
<evidence type="ECO:0000313" key="11">
    <source>
        <dbReference type="Proteomes" id="UP000249324"/>
    </source>
</evidence>
<evidence type="ECO:0000256" key="5">
    <source>
        <dbReference type="ARBA" id="ARBA00022741"/>
    </source>
</evidence>
<keyword evidence="4" id="KW-0808">Transferase</keyword>
<protein>
    <recommendedName>
        <fullName evidence="2">histidine kinase</fullName>
        <ecNumber evidence="2">2.7.13.3</ecNumber>
    </recommendedName>
</protein>
<proteinExistence type="predicted"/>
<organism evidence="10 11">
    <name type="scientific">Thermocrispum agreste</name>
    <dbReference type="NCBI Taxonomy" id="37925"/>
    <lineage>
        <taxon>Bacteria</taxon>
        <taxon>Bacillati</taxon>
        <taxon>Actinomycetota</taxon>
        <taxon>Actinomycetes</taxon>
        <taxon>Pseudonocardiales</taxon>
        <taxon>Pseudonocardiaceae</taxon>
        <taxon>Thermocrispum</taxon>
    </lineage>
</organism>
<keyword evidence="6 10" id="KW-0418">Kinase</keyword>
<dbReference type="AlphaFoldDB" id="A0ABD6FL39"/>
<evidence type="ECO:0000256" key="4">
    <source>
        <dbReference type="ARBA" id="ARBA00022679"/>
    </source>
</evidence>
<feature type="domain" description="Signal transduction histidine kinase subgroup 3 dimerisation and phosphoacceptor" evidence="9">
    <location>
        <begin position="8"/>
        <end position="73"/>
    </location>
</feature>
<evidence type="ECO:0000256" key="8">
    <source>
        <dbReference type="ARBA" id="ARBA00023012"/>
    </source>
</evidence>
<dbReference type="GO" id="GO:0004673">
    <property type="term" value="F:protein histidine kinase activity"/>
    <property type="evidence" value="ECO:0007669"/>
    <property type="project" value="UniProtKB-EC"/>
</dbReference>
<evidence type="ECO:0000256" key="6">
    <source>
        <dbReference type="ARBA" id="ARBA00022777"/>
    </source>
</evidence>
<evidence type="ECO:0000259" key="9">
    <source>
        <dbReference type="Pfam" id="PF07730"/>
    </source>
</evidence>
<keyword evidence="7" id="KW-0067">ATP-binding</keyword>
<name>A0ABD6FL39_9PSEU</name>
<reference evidence="10 11" key="1">
    <citation type="journal article" date="2021" name="BMC Genomics">
        <title>Genome-resolved metagenome and metatranscriptome analyses of thermophilic composting reveal key bacterial players and their metabolic interactions.</title>
        <authorList>
            <person name="Braga L.P.P."/>
            <person name="Pereira R.V."/>
            <person name="Martins L.F."/>
            <person name="Moura L.M.S."/>
            <person name="Sanchez F.B."/>
            <person name="Patane J.S.L."/>
            <person name="da Silva A.M."/>
            <person name="Setubal J.C."/>
        </authorList>
    </citation>
    <scope>NUCLEOTIDE SEQUENCE [LARGE SCALE GENOMIC DNA]</scope>
    <source>
        <strain evidence="10">ZC4RG45</strain>
    </source>
</reference>
<dbReference type="InterPro" id="IPR036890">
    <property type="entry name" value="HATPase_C_sf"/>
</dbReference>
<dbReference type="SUPFAM" id="SSF55874">
    <property type="entry name" value="ATPase domain of HSP90 chaperone/DNA topoisomerase II/histidine kinase"/>
    <property type="match status" value="1"/>
</dbReference>
<dbReference type="InterPro" id="IPR011712">
    <property type="entry name" value="Sig_transdc_His_kin_sub3_dim/P"/>
</dbReference>